<dbReference type="RefSeq" id="WP_305998134.1">
    <property type="nucleotide sequence ID" value="NZ_JASNFN010000001.1"/>
</dbReference>
<feature type="region of interest" description="Disordered" evidence="1">
    <location>
        <begin position="59"/>
        <end position="92"/>
    </location>
</feature>
<accession>A0ABT9I739</accession>
<reference evidence="3" key="1">
    <citation type="submission" date="2023-05" db="EMBL/GenBank/DDBJ databases">
        <title>Draft genome of Pseudofrankia sp. BMG5.37.</title>
        <authorList>
            <person name="Gtari M."/>
            <person name="Ghodhbane F."/>
            <person name="Sbissi I."/>
        </authorList>
    </citation>
    <scope>NUCLEOTIDE SEQUENCE [LARGE SCALE GENOMIC DNA]</scope>
    <source>
        <strain evidence="3">BMG 814</strain>
    </source>
</reference>
<feature type="region of interest" description="Disordered" evidence="1">
    <location>
        <begin position="1"/>
        <end position="21"/>
    </location>
</feature>
<protein>
    <submittedName>
        <fullName evidence="2">Uncharacterized protein</fullName>
    </submittedName>
</protein>
<evidence type="ECO:0000313" key="2">
    <source>
        <dbReference type="EMBL" id="MDP5181380.1"/>
    </source>
</evidence>
<evidence type="ECO:0000313" key="3">
    <source>
        <dbReference type="Proteomes" id="UP001233673"/>
    </source>
</evidence>
<dbReference type="EMBL" id="JASNFN010000001">
    <property type="protein sequence ID" value="MDP5181380.1"/>
    <property type="molecule type" value="Genomic_DNA"/>
</dbReference>
<gene>
    <name evidence="2" type="ORF">QOZ88_01900</name>
</gene>
<proteinExistence type="predicted"/>
<name>A0ABT9I739_9ACTN</name>
<comment type="caution">
    <text evidence="2">The sequence shown here is derived from an EMBL/GenBank/DDBJ whole genome shotgun (WGS) entry which is preliminary data.</text>
</comment>
<evidence type="ECO:0000256" key="1">
    <source>
        <dbReference type="SAM" id="MobiDB-lite"/>
    </source>
</evidence>
<feature type="compositionally biased region" description="Basic and acidic residues" evidence="1">
    <location>
        <begin position="60"/>
        <end position="69"/>
    </location>
</feature>
<sequence>MPVRPRARRASLPPVGAARGAGDVVGPAAGPAAVRCLDVRTAGDGEPAVDPRPIAVTGERAARDDRAPDSWEPVMPWGEPTEEQRRLPAAGHAVRGQLPVAVVRP</sequence>
<organism evidence="2 3">
    <name type="scientific">Blastococcus carthaginiensis</name>
    <dbReference type="NCBI Taxonomy" id="3050034"/>
    <lineage>
        <taxon>Bacteria</taxon>
        <taxon>Bacillati</taxon>
        <taxon>Actinomycetota</taxon>
        <taxon>Actinomycetes</taxon>
        <taxon>Geodermatophilales</taxon>
        <taxon>Geodermatophilaceae</taxon>
        <taxon>Blastococcus</taxon>
    </lineage>
</organism>
<keyword evidence="3" id="KW-1185">Reference proteome</keyword>
<dbReference type="Proteomes" id="UP001233673">
    <property type="component" value="Unassembled WGS sequence"/>
</dbReference>